<keyword evidence="2" id="KW-1185">Reference proteome</keyword>
<proteinExistence type="predicted"/>
<dbReference type="EMBL" id="KZ824988">
    <property type="protein sequence ID" value="RAH65899.1"/>
    <property type="molecule type" value="Genomic_DNA"/>
</dbReference>
<protein>
    <submittedName>
        <fullName evidence="1">Glycoside hydrolase</fullName>
    </submittedName>
</protein>
<evidence type="ECO:0000313" key="1">
    <source>
        <dbReference type="EMBL" id="RAH65899.1"/>
    </source>
</evidence>
<sequence length="337" mass="37273">MCGLTSIPLIALAVSGCVGSPLSDIGHKRSNQESNSLGESLGIKVDSMVSYDGIYFGWAPNYSPRVTMTDLNEATGQKGATYNVYSQITQDNVESGSYDGNDQYPVDDIIASGAVLIASLMPKVDWEDITPELCESVASYFKDTFTSKGVTVWLRYAHEMNYYADPNVVVYPGGRDYAAFNQTWKDMYTATESNDMIYMFWSPNVDTDSEPIAPWWPGKEYVDIVGMDYYPEGDALPDFATAYGSFYDTYAKGYSLPFAIAETGTQLNNGAATTAQKQQWLKSIINPSEGLGDYSEYYVSCTWFEYGPPANSIDFYIVYNQTENAVLETISNTENGS</sequence>
<reference evidence="1" key="1">
    <citation type="submission" date="2018-02" db="EMBL/GenBank/DDBJ databases">
        <title>The genomes of Aspergillus section Nigri reveals drivers in fungal speciation.</title>
        <authorList>
            <consortium name="DOE Joint Genome Institute"/>
            <person name="Vesth T.C."/>
            <person name="Nybo J."/>
            <person name="Theobald S."/>
            <person name="Brandl J."/>
            <person name="Frisvad J.C."/>
            <person name="Nielsen K.F."/>
            <person name="Lyhne E.K."/>
            <person name="Kogle M.E."/>
            <person name="Kuo A."/>
            <person name="Riley R."/>
            <person name="Clum A."/>
            <person name="Nolan M."/>
            <person name="Lipzen A."/>
            <person name="Salamov A."/>
            <person name="Henrissat B."/>
            <person name="Wiebenga A."/>
            <person name="De vries R.P."/>
            <person name="Grigoriev I.V."/>
            <person name="Mortensen U.H."/>
            <person name="Andersen M.R."/>
            <person name="Baker S.E."/>
        </authorList>
    </citation>
    <scope>NUCLEOTIDE SEQUENCE</scope>
    <source>
        <strain evidence="1">CBS 121060</strain>
    </source>
</reference>
<gene>
    <name evidence="1" type="ORF">BO66DRAFT_431659</name>
</gene>
<organism evidence="1 2">
    <name type="scientific">Aspergillus aculeatinus CBS 121060</name>
    <dbReference type="NCBI Taxonomy" id="1448322"/>
    <lineage>
        <taxon>Eukaryota</taxon>
        <taxon>Fungi</taxon>
        <taxon>Dikarya</taxon>
        <taxon>Ascomycota</taxon>
        <taxon>Pezizomycotina</taxon>
        <taxon>Eurotiomycetes</taxon>
        <taxon>Eurotiomycetidae</taxon>
        <taxon>Eurotiales</taxon>
        <taxon>Aspergillaceae</taxon>
        <taxon>Aspergillus</taxon>
        <taxon>Aspergillus subgen. Circumdati</taxon>
    </lineage>
</organism>
<dbReference type="Proteomes" id="UP000249661">
    <property type="component" value="Unassembled WGS sequence"/>
</dbReference>
<name>A0ACD1GXI7_9EURO</name>
<keyword evidence="1" id="KW-0378">Hydrolase</keyword>
<evidence type="ECO:0000313" key="2">
    <source>
        <dbReference type="Proteomes" id="UP000249661"/>
    </source>
</evidence>
<accession>A0ACD1GXI7</accession>